<keyword evidence="2" id="KW-0694">RNA-binding</keyword>
<feature type="domain" description="RRM" evidence="4">
    <location>
        <begin position="11"/>
        <end position="93"/>
    </location>
</feature>
<evidence type="ECO:0000313" key="6">
    <source>
        <dbReference type="Proteomes" id="UP001227230"/>
    </source>
</evidence>
<protein>
    <recommendedName>
        <fullName evidence="4">RRM domain-containing protein</fullName>
    </recommendedName>
</protein>
<dbReference type="PANTHER" id="PTHR12161:SF16">
    <property type="entry name" value="REGULATOR OF VPS4 ACTIVITY IN THE MVB PATHWAY PROTEIN"/>
    <property type="match status" value="1"/>
</dbReference>
<evidence type="ECO:0000256" key="1">
    <source>
        <dbReference type="ARBA" id="ARBA00005536"/>
    </source>
</evidence>
<feature type="region of interest" description="Disordered" evidence="3">
    <location>
        <begin position="517"/>
        <end position="543"/>
    </location>
</feature>
<feature type="compositionally biased region" description="Polar residues" evidence="3">
    <location>
        <begin position="450"/>
        <end position="460"/>
    </location>
</feature>
<feature type="region of interest" description="Disordered" evidence="3">
    <location>
        <begin position="346"/>
        <end position="382"/>
    </location>
</feature>
<dbReference type="SUPFAM" id="SSF54928">
    <property type="entry name" value="RNA-binding domain, RBD"/>
    <property type="match status" value="1"/>
</dbReference>
<dbReference type="InterPro" id="IPR012677">
    <property type="entry name" value="Nucleotide-bd_a/b_plait_sf"/>
</dbReference>
<reference evidence="5 6" key="1">
    <citation type="journal article" date="2023" name="Hortic Res">
        <title>The complete reference genome for grapevine (Vitis vinifera L.) genetics and breeding.</title>
        <authorList>
            <person name="Shi X."/>
            <person name="Cao S."/>
            <person name="Wang X."/>
            <person name="Huang S."/>
            <person name="Wang Y."/>
            <person name="Liu Z."/>
            <person name="Liu W."/>
            <person name="Leng X."/>
            <person name="Peng Y."/>
            <person name="Wang N."/>
            <person name="Wang Y."/>
            <person name="Ma Z."/>
            <person name="Xu X."/>
            <person name="Zhang F."/>
            <person name="Xue H."/>
            <person name="Zhong H."/>
            <person name="Wang Y."/>
            <person name="Zhang K."/>
            <person name="Velt A."/>
            <person name="Avia K."/>
            <person name="Holtgrawe D."/>
            <person name="Grimplet J."/>
            <person name="Matus J.T."/>
            <person name="Ware D."/>
            <person name="Wu X."/>
            <person name="Wang H."/>
            <person name="Liu C."/>
            <person name="Fang Y."/>
            <person name="Rustenholz C."/>
            <person name="Cheng Z."/>
            <person name="Xiao H."/>
            <person name="Zhou Y."/>
        </authorList>
    </citation>
    <scope>NUCLEOTIDE SEQUENCE [LARGE SCALE GENOMIC DNA]</scope>
    <source>
        <strain evidence="6">cv. Pinot noir / PN40024</strain>
        <tissue evidence="5">Leaf</tissue>
    </source>
</reference>
<feature type="compositionally biased region" description="Low complexity" evidence="3">
    <location>
        <begin position="526"/>
        <end position="535"/>
    </location>
</feature>
<dbReference type="InterPro" id="IPR035979">
    <property type="entry name" value="RBD_domain_sf"/>
</dbReference>
<dbReference type="Gene3D" id="1.20.1260.60">
    <property type="entry name" value="Vacuolar protein sorting-associated protein Ist1"/>
    <property type="match status" value="1"/>
</dbReference>
<feature type="region of interest" description="Disordered" evidence="3">
    <location>
        <begin position="480"/>
        <end position="504"/>
    </location>
</feature>
<dbReference type="Pfam" id="PF03398">
    <property type="entry name" value="Ist1"/>
    <property type="match status" value="1"/>
</dbReference>
<dbReference type="SMART" id="SM00360">
    <property type="entry name" value="RRM"/>
    <property type="match status" value="1"/>
</dbReference>
<name>A0ABY9D923_VITVI</name>
<dbReference type="PROSITE" id="PS50102">
    <property type="entry name" value="RRM"/>
    <property type="match status" value="1"/>
</dbReference>
<evidence type="ECO:0000256" key="3">
    <source>
        <dbReference type="SAM" id="MobiDB-lite"/>
    </source>
</evidence>
<dbReference type="Gene3D" id="3.30.70.330">
    <property type="match status" value="1"/>
</dbReference>
<evidence type="ECO:0000313" key="5">
    <source>
        <dbReference type="EMBL" id="WKA03822.1"/>
    </source>
</evidence>
<gene>
    <name evidence="5" type="ORF">VitviT2T_021907</name>
</gene>
<evidence type="ECO:0000256" key="2">
    <source>
        <dbReference type="PROSITE-ProRule" id="PRU00176"/>
    </source>
</evidence>
<comment type="similarity">
    <text evidence="1">Belongs to the IST1 family.</text>
</comment>
<dbReference type="EMBL" id="CP126661">
    <property type="protein sequence ID" value="WKA03822.1"/>
    <property type="molecule type" value="Genomic_DNA"/>
</dbReference>
<dbReference type="Pfam" id="PF00076">
    <property type="entry name" value="RRM_1"/>
    <property type="match status" value="1"/>
</dbReference>
<feature type="compositionally biased region" description="Basic and acidic residues" evidence="3">
    <location>
        <begin position="347"/>
        <end position="363"/>
    </location>
</feature>
<organism evidence="5 6">
    <name type="scientific">Vitis vinifera</name>
    <name type="common">Grape</name>
    <dbReference type="NCBI Taxonomy" id="29760"/>
    <lineage>
        <taxon>Eukaryota</taxon>
        <taxon>Viridiplantae</taxon>
        <taxon>Streptophyta</taxon>
        <taxon>Embryophyta</taxon>
        <taxon>Tracheophyta</taxon>
        <taxon>Spermatophyta</taxon>
        <taxon>Magnoliopsida</taxon>
        <taxon>eudicotyledons</taxon>
        <taxon>Gunneridae</taxon>
        <taxon>Pentapetalae</taxon>
        <taxon>rosids</taxon>
        <taxon>Vitales</taxon>
        <taxon>Vitaceae</taxon>
        <taxon>Viteae</taxon>
        <taxon>Vitis</taxon>
    </lineage>
</organism>
<dbReference type="InterPro" id="IPR005061">
    <property type="entry name" value="Ist1"/>
</dbReference>
<sequence length="676" mass="75196">MWSCGGNLETKKIVVGGLPPSLTEEGFRQYFEAFGHVTDIVVMYDQSIQRPRGFGFVSFETEDVVNRALYKTFHDLNGKQVEVKQVLPKDANPGERSRFMGGGAGGAFPPYGSSGYSAPGYGYGLANSGIGYDGYGGKGNSLYLVETTREEADNMGKKLDYLLGRSFKISKLKTLVNLAISRLAVLKNQRQVRCSHARTDVIQLLNLGHQEPALLRVEYVIKEQNMLDVFLMIEAYCHLLIERITLFQNKECPDELKEAVSSLIFATSRCGGFPELQQIREMFVSRFGKEFAARAAELQNNCGVNLKMIQRLSTRQASLESRLKVLTEIASENGITLSLEEDAALSTEEKQDVNQKQKRKQLESNESANLDNPELKDDNNDFPELINCGETLSESVKARKYRDVASAAQDAFKSAAYAAAAARAAVELSRAESWDQDPDYYSGSKHQRRIMSSSDGSSTSKLQVDTNAFLQDIEKSNDGLGFDMIHPTDNLSSESERDEMEDNLDRSHLQEMKECERKAGMERTLSGSSSDSDGGNLHGSQMSLNIPDWNEQSVKGTAFDGNDNQSEKPQVDTWLKHHDLGSGKKFSFPKNELSKGRQFNAVADEDFSDEDGNNLYYKPPTRILLKSQADSPAYSGEGKSTFESTYSSSSADESHSKHSHIGRKPASLRTRRIRRD</sequence>
<feature type="region of interest" description="Disordered" evidence="3">
    <location>
        <begin position="627"/>
        <end position="676"/>
    </location>
</feature>
<proteinExistence type="inferred from homology"/>
<evidence type="ECO:0000259" key="4">
    <source>
        <dbReference type="PROSITE" id="PS50102"/>
    </source>
</evidence>
<feature type="compositionally biased region" description="Low complexity" evidence="3">
    <location>
        <begin position="639"/>
        <end position="651"/>
    </location>
</feature>
<dbReference type="Proteomes" id="UP001227230">
    <property type="component" value="Chromosome 14"/>
</dbReference>
<keyword evidence="6" id="KW-1185">Reference proteome</keyword>
<accession>A0ABY9D923</accession>
<feature type="region of interest" description="Disordered" evidence="3">
    <location>
        <begin position="439"/>
        <end position="460"/>
    </location>
</feature>
<dbReference type="InterPro" id="IPR000504">
    <property type="entry name" value="RRM_dom"/>
</dbReference>
<dbReference type="PANTHER" id="PTHR12161">
    <property type="entry name" value="IST1 FAMILY MEMBER"/>
    <property type="match status" value="1"/>
</dbReference>
<dbReference type="InterPro" id="IPR042277">
    <property type="entry name" value="IST1-like"/>
</dbReference>